<organism evidence="2 3">
    <name type="scientific">Tritrichomonas foetus</name>
    <dbReference type="NCBI Taxonomy" id="1144522"/>
    <lineage>
        <taxon>Eukaryota</taxon>
        <taxon>Metamonada</taxon>
        <taxon>Parabasalia</taxon>
        <taxon>Tritrichomonadida</taxon>
        <taxon>Tritrichomonadidae</taxon>
        <taxon>Tritrichomonas</taxon>
    </lineage>
</organism>
<dbReference type="RefSeq" id="XP_068363140.1">
    <property type="nucleotide sequence ID" value="XM_068501657.1"/>
</dbReference>
<evidence type="ECO:0000313" key="2">
    <source>
        <dbReference type="EMBL" id="OHT10004.1"/>
    </source>
</evidence>
<dbReference type="Gene3D" id="1.10.3380.30">
    <property type="match status" value="1"/>
</dbReference>
<keyword evidence="3" id="KW-1185">Reference proteome</keyword>
<dbReference type="Proteomes" id="UP000179807">
    <property type="component" value="Unassembled WGS sequence"/>
</dbReference>
<name>A0A1J4KJK9_9EUKA</name>
<sequence length="869" mass="102357">MQLSSFLSHYMFQDPPSFLESESSVHVNIDHDNDSIYHYLCNQNGEFHLHNQSELLEDSTISLPDDASPFEKCFLSCLQTHNSIFAASYFNFYSIIDFIIKFAQANDISLVFICPTQLRAQILYFHYIKFIDNITLLTNNNNSQIGQFFVTSTKEFERFVLLEYPLLSTISYYVFVDFVDNKTMAWENSILIQKTHSKFVFLSRPISNNKVFLYWFSKIQNQSIHYISIAGLEYPKTFWAFNDSVIERKKQKLNHKYFLINQTESLTIVKKIILRKLTEGKFPIVVYLENYEDCLQLASMLIQNSKTKCHELLDLFLNSVQHLNLGDFCDQKNEGKQQIGKYFQMYKEFIANGIAIYHNEITPFLLNFTDLVFDLNMIPIVLCTFQYPHYSDYAIYNSISNIDYFSGLYNYVVMSSKINFDKLNILQNIPELKSNFEYDFIHVCKNIDYKRTFHYYSNAKRYLQEQSNFLEKETDFSFNFLFDLFENYKYQKIYELRKKIRECEENKNSIILPFLSSELIPNCGVIFKNITYEFGIFIEKVDDLNARFIAAFGYYSSENEYSISSTKEIISPITTILAKSNSVFNHVPSIFNTDRKNWTFFDTLPNEPNNHYDFQKYYKWHEKSVQFSSELSKFPIFDEEELENIEQMFQQKENIHKIKENAEIFNPKELEKKLQIENIKDLFKSIRDKNISKFQNDLSKMELILADFGKFNIGQYINTLYIMNEISKKVDIAVAASLLLDENVSLPQTTQLSTQTKSLKQLILLSSSNYSRNEYKTATADLYIAEIVSCWAKEENISMICEKHQISENQLIVYVNETIQILEKMKNSYELMNMPKCVSKVVDAINILMRSINADHFVELYTFAFDSLM</sequence>
<comment type="caution">
    <text evidence="2">The sequence shown here is derived from an EMBL/GenBank/DDBJ whole genome shotgun (WGS) entry which is preliminary data.</text>
</comment>
<accession>A0A1J4KJK9</accession>
<feature type="domain" description="ATP-dependent RNA helicase Ski2/MTR4 C-terminal" evidence="1">
    <location>
        <begin position="733"/>
        <end position="852"/>
    </location>
</feature>
<dbReference type="GeneID" id="94836361"/>
<dbReference type="Pfam" id="PF08148">
    <property type="entry name" value="DSHCT"/>
    <property type="match status" value="1"/>
</dbReference>
<reference evidence="2" key="1">
    <citation type="submission" date="2016-10" db="EMBL/GenBank/DDBJ databases">
        <authorList>
            <person name="Benchimol M."/>
            <person name="Almeida L.G."/>
            <person name="Vasconcelos A.T."/>
            <person name="Perreira-Neves A."/>
            <person name="Rosa I.A."/>
            <person name="Tasca T."/>
            <person name="Bogo M.R."/>
            <person name="de Souza W."/>
        </authorList>
    </citation>
    <scope>NUCLEOTIDE SEQUENCE [LARGE SCALE GENOMIC DNA]</scope>
    <source>
        <strain evidence="2">K</strain>
    </source>
</reference>
<evidence type="ECO:0000259" key="1">
    <source>
        <dbReference type="Pfam" id="PF08148"/>
    </source>
</evidence>
<proteinExistence type="predicted"/>
<evidence type="ECO:0000313" key="3">
    <source>
        <dbReference type="Proteomes" id="UP000179807"/>
    </source>
</evidence>
<gene>
    <name evidence="2" type="ORF">TRFO_20911</name>
</gene>
<dbReference type="EMBL" id="MLAK01000624">
    <property type="protein sequence ID" value="OHT10004.1"/>
    <property type="molecule type" value="Genomic_DNA"/>
</dbReference>
<dbReference type="VEuPathDB" id="TrichDB:TRFO_20911"/>
<protein>
    <recommendedName>
        <fullName evidence="1">ATP-dependent RNA helicase Ski2/MTR4 C-terminal domain-containing protein</fullName>
    </recommendedName>
</protein>
<dbReference type="AlphaFoldDB" id="A0A1J4KJK9"/>
<dbReference type="InterPro" id="IPR012961">
    <property type="entry name" value="Ski2/MTR4_C"/>
</dbReference>